<dbReference type="InterPro" id="IPR027417">
    <property type="entry name" value="P-loop_NTPase"/>
</dbReference>
<dbReference type="SMART" id="SM00487">
    <property type="entry name" value="DEXDc"/>
    <property type="match status" value="1"/>
</dbReference>
<dbReference type="InterPro" id="IPR011545">
    <property type="entry name" value="DEAD/DEAH_box_helicase_dom"/>
</dbReference>
<dbReference type="EMBL" id="LAZR01000026">
    <property type="protein sequence ID" value="KKO03478.1"/>
    <property type="molecule type" value="Genomic_DNA"/>
</dbReference>
<dbReference type="InterPro" id="IPR004609">
    <property type="entry name" value="ATP-dep_DNA_helicase_RecG"/>
</dbReference>
<dbReference type="Gene3D" id="1.10.150.20">
    <property type="entry name" value="5' to 3' exonuclease, C-terminal subdomain"/>
    <property type="match status" value="1"/>
</dbReference>
<keyword evidence="8" id="KW-0238">DNA-binding</keyword>
<dbReference type="SUPFAM" id="SSF52540">
    <property type="entry name" value="P-loop containing nucleoside triphosphate hydrolases"/>
    <property type="match status" value="2"/>
</dbReference>
<dbReference type="GO" id="GO:0006281">
    <property type="term" value="P:DNA repair"/>
    <property type="evidence" value="ECO:0007669"/>
    <property type="project" value="UniProtKB-KW"/>
</dbReference>
<dbReference type="PROSITE" id="PS51192">
    <property type="entry name" value="HELICASE_ATP_BIND_1"/>
    <property type="match status" value="1"/>
</dbReference>
<evidence type="ECO:0000256" key="8">
    <source>
        <dbReference type="ARBA" id="ARBA00023125"/>
    </source>
</evidence>
<dbReference type="EC" id="5.6.2.4" evidence="13"/>
<dbReference type="SUPFAM" id="SSF50249">
    <property type="entry name" value="Nucleic acid-binding proteins"/>
    <property type="match status" value="1"/>
</dbReference>
<evidence type="ECO:0000313" key="19">
    <source>
        <dbReference type="EMBL" id="KKO03478.1"/>
    </source>
</evidence>
<dbReference type="Gene3D" id="3.40.50.300">
    <property type="entry name" value="P-loop containing nucleotide triphosphate hydrolases"/>
    <property type="match status" value="2"/>
</dbReference>
<evidence type="ECO:0000259" key="18">
    <source>
        <dbReference type="PROSITE" id="PS51194"/>
    </source>
</evidence>
<evidence type="ECO:0000256" key="14">
    <source>
        <dbReference type="ARBA" id="ARBA00048988"/>
    </source>
</evidence>
<dbReference type="Pfam" id="PF00271">
    <property type="entry name" value="Helicase_C"/>
    <property type="match status" value="1"/>
</dbReference>
<keyword evidence="5" id="KW-0378">Hydrolase</keyword>
<comment type="similarity">
    <text evidence="1">Belongs to the helicase family. RecG subfamily.</text>
</comment>
<dbReference type="GO" id="GO:0006310">
    <property type="term" value="P:DNA recombination"/>
    <property type="evidence" value="ECO:0007669"/>
    <property type="project" value="UniProtKB-KW"/>
</dbReference>
<dbReference type="Gene3D" id="2.40.50.140">
    <property type="entry name" value="Nucleic acid-binding proteins"/>
    <property type="match status" value="1"/>
</dbReference>
<dbReference type="NCBIfam" id="NF008168">
    <property type="entry name" value="PRK10917.2-2"/>
    <property type="match status" value="1"/>
</dbReference>
<feature type="domain" description="Helicase C-terminal" evidence="18">
    <location>
        <begin position="458"/>
        <end position="618"/>
    </location>
</feature>
<dbReference type="CDD" id="cd17992">
    <property type="entry name" value="DEXHc_RecG"/>
    <property type="match status" value="1"/>
</dbReference>
<dbReference type="PANTHER" id="PTHR47964">
    <property type="entry name" value="ATP-DEPENDENT DNA HELICASE HOMOLOG RECG, CHLOROPLASTIC"/>
    <property type="match status" value="1"/>
</dbReference>
<dbReference type="AlphaFoldDB" id="A0A0F9VU71"/>
<reference evidence="19" key="1">
    <citation type="journal article" date="2015" name="Nature">
        <title>Complex archaea that bridge the gap between prokaryotes and eukaryotes.</title>
        <authorList>
            <person name="Spang A."/>
            <person name="Saw J.H."/>
            <person name="Jorgensen S.L."/>
            <person name="Zaremba-Niedzwiedzka K."/>
            <person name="Martijn J."/>
            <person name="Lind A.E."/>
            <person name="van Eijk R."/>
            <person name="Schleper C."/>
            <person name="Guy L."/>
            <person name="Ettema T.J."/>
        </authorList>
    </citation>
    <scope>NUCLEOTIDE SEQUENCE</scope>
</reference>
<feature type="domain" description="Helicase ATP-binding" evidence="17">
    <location>
        <begin position="278"/>
        <end position="439"/>
    </location>
</feature>
<dbReference type="InterPro" id="IPR014001">
    <property type="entry name" value="Helicase_ATP-bd"/>
</dbReference>
<evidence type="ECO:0000256" key="6">
    <source>
        <dbReference type="ARBA" id="ARBA00022806"/>
    </source>
</evidence>
<evidence type="ECO:0000256" key="16">
    <source>
        <dbReference type="ARBA" id="ARBA00049819"/>
    </source>
</evidence>
<dbReference type="SMART" id="SM00490">
    <property type="entry name" value="HELICc"/>
    <property type="match status" value="2"/>
</dbReference>
<keyword evidence="10" id="KW-0234">DNA repair</keyword>
<evidence type="ECO:0000256" key="3">
    <source>
        <dbReference type="ARBA" id="ARBA00022741"/>
    </source>
</evidence>
<evidence type="ECO:0000256" key="15">
    <source>
        <dbReference type="ARBA" id="ARBA00049803"/>
    </source>
</evidence>
<organism evidence="19">
    <name type="scientific">marine sediment metagenome</name>
    <dbReference type="NCBI Taxonomy" id="412755"/>
    <lineage>
        <taxon>unclassified sequences</taxon>
        <taxon>metagenomes</taxon>
        <taxon>ecological metagenomes</taxon>
    </lineage>
</organism>
<keyword evidence="11" id="KW-0413">Isomerase</keyword>
<accession>A0A0F9VU71</accession>
<comment type="catalytic activity">
    <reaction evidence="12">
        <text>Couples ATP hydrolysis with the unwinding of duplex DNA by translocating in the 3'-5' direction.</text>
        <dbReference type="EC" id="5.6.2.4"/>
    </reaction>
</comment>
<dbReference type="Pfam" id="PF00270">
    <property type="entry name" value="DEAD"/>
    <property type="match status" value="1"/>
</dbReference>
<evidence type="ECO:0000256" key="10">
    <source>
        <dbReference type="ARBA" id="ARBA00023204"/>
    </source>
</evidence>
<evidence type="ECO:0000256" key="11">
    <source>
        <dbReference type="ARBA" id="ARBA00023235"/>
    </source>
</evidence>
<dbReference type="CDD" id="cd04488">
    <property type="entry name" value="RecG_wedge_OBF"/>
    <property type="match status" value="1"/>
</dbReference>
<evidence type="ECO:0000256" key="12">
    <source>
        <dbReference type="ARBA" id="ARBA00034617"/>
    </source>
</evidence>
<dbReference type="InterPro" id="IPR012340">
    <property type="entry name" value="NA-bd_OB-fold"/>
</dbReference>
<dbReference type="GO" id="GO:0016787">
    <property type="term" value="F:hydrolase activity"/>
    <property type="evidence" value="ECO:0007669"/>
    <property type="project" value="UniProtKB-KW"/>
</dbReference>
<dbReference type="InterPro" id="IPR033454">
    <property type="entry name" value="RecG_wedge"/>
</dbReference>
<keyword evidence="6" id="KW-0347">Helicase</keyword>
<comment type="caution">
    <text evidence="19">The sequence shown here is derived from an EMBL/GenBank/DDBJ whole genome shotgun (WGS) entry which is preliminary data.</text>
</comment>
<evidence type="ECO:0000256" key="7">
    <source>
        <dbReference type="ARBA" id="ARBA00022840"/>
    </source>
</evidence>
<name>A0A0F9VU71_9ZZZZ</name>
<comment type="catalytic activity">
    <reaction evidence="14">
        <text>ATP + H2O = ADP + phosphate + H(+)</text>
        <dbReference type="Rhea" id="RHEA:13065"/>
        <dbReference type="ChEBI" id="CHEBI:15377"/>
        <dbReference type="ChEBI" id="CHEBI:15378"/>
        <dbReference type="ChEBI" id="CHEBI:30616"/>
        <dbReference type="ChEBI" id="CHEBI:43474"/>
        <dbReference type="ChEBI" id="CHEBI:456216"/>
        <dbReference type="EC" id="5.6.2.4"/>
    </reaction>
</comment>
<proteinExistence type="inferred from homology"/>
<keyword evidence="4" id="KW-0227">DNA damage</keyword>
<evidence type="ECO:0000256" key="13">
    <source>
        <dbReference type="ARBA" id="ARBA00034808"/>
    </source>
</evidence>
<dbReference type="Pfam" id="PF19833">
    <property type="entry name" value="RecG_dom3_C"/>
    <property type="match status" value="1"/>
</dbReference>
<dbReference type="GO" id="GO:0005524">
    <property type="term" value="F:ATP binding"/>
    <property type="evidence" value="ECO:0007669"/>
    <property type="project" value="UniProtKB-KW"/>
</dbReference>
<dbReference type="InterPro" id="IPR047112">
    <property type="entry name" value="RecG/Mfd"/>
</dbReference>
<evidence type="ECO:0000259" key="17">
    <source>
        <dbReference type="PROSITE" id="PS51192"/>
    </source>
</evidence>
<dbReference type="Pfam" id="PF17191">
    <property type="entry name" value="RecG_wedge"/>
    <property type="match status" value="1"/>
</dbReference>
<dbReference type="NCBIfam" id="TIGR00643">
    <property type="entry name" value="recG"/>
    <property type="match status" value="1"/>
</dbReference>
<protein>
    <recommendedName>
        <fullName evidence="2">ATP-dependent DNA helicase RecG</fullName>
        <ecNumber evidence="13">5.6.2.4</ecNumber>
    </recommendedName>
    <alternativeName>
        <fullName evidence="15">DNA branch migration protein RecG</fullName>
    </alternativeName>
    <alternativeName>
        <fullName evidence="16">Probable DNA 3'-5' helicase RecG</fullName>
    </alternativeName>
</protein>
<dbReference type="GO" id="GO:0003677">
    <property type="term" value="F:DNA binding"/>
    <property type="evidence" value="ECO:0007669"/>
    <property type="project" value="UniProtKB-KW"/>
</dbReference>
<evidence type="ECO:0000256" key="5">
    <source>
        <dbReference type="ARBA" id="ARBA00022801"/>
    </source>
</evidence>
<sequence>MPPLHPDTPVQYVKGVGPTRAEQLRQLGIETVEDLLLYFPRRFDLRRQAQPIETLRGDEPAVTVAGEVLSVSERPGGKRPFFECVLSDGTGWVQLKWFYGLYLRNQIRPGIHLAASGKIGVYREVLQLINPQFQMLWDPAGAKLDRDELLPVYPAGAKLSSGVIAQIIRRVLPEATRLVQSWFRDDYLDKRALMPRPEAVAAMHRPQDRDHWAQARRRLAYDECLLMQLGIALIRLRQISRPAHPLPCSPLIDQRIRKRLPFKLTGAQDRAVADIAADLARERPMNRLLQGDVGSGKTVVALYAALLAVANRKQAAIMAPTEVLASQHFRKITDYLAGSKVRTELLVGGQPAAHRRRLLDALAQGEIDILVGTHALLTEGVTFSDLALVVVDEQHKFGVRQRTQIRGKGFAPHYLVMTATPIPRTLALTVFGDLDCSIIDEMPPGRGTTTTRCAAIDEMDAILAEVQGRLDAGQQAYFIYPLVNPSPKLQLTAAQQAYTELSGGPLGRYGVGLVHGQMPAPQKEAVMADFRLGRTKVLVASVVVEVGVDVPAANVMVIMHAERFGLAQLHQLRGRIGRSAADALCILVAEPKNPLARQRIETLAETHDGFKIAEEDLRLRGPGEIFGTQQHGLPELKVADLIEDFELLRLARRDAFDIVADDPGMAAPHHQELRRQMLRAYGGKLDLLTGA</sequence>
<dbReference type="PANTHER" id="PTHR47964:SF1">
    <property type="entry name" value="ATP-DEPENDENT DNA HELICASE HOMOLOG RECG, CHLOROPLASTIC"/>
    <property type="match status" value="1"/>
</dbReference>
<evidence type="ECO:0000256" key="2">
    <source>
        <dbReference type="ARBA" id="ARBA00017846"/>
    </source>
</evidence>
<keyword evidence="9" id="KW-0233">DNA recombination</keyword>
<dbReference type="InterPro" id="IPR045562">
    <property type="entry name" value="RecG_dom3_C"/>
</dbReference>
<keyword evidence="7" id="KW-0067">ATP-binding</keyword>
<evidence type="ECO:0000256" key="1">
    <source>
        <dbReference type="ARBA" id="ARBA00007504"/>
    </source>
</evidence>
<dbReference type="InterPro" id="IPR001650">
    <property type="entry name" value="Helicase_C-like"/>
</dbReference>
<dbReference type="GO" id="GO:0043138">
    <property type="term" value="F:3'-5' DNA helicase activity"/>
    <property type="evidence" value="ECO:0007669"/>
    <property type="project" value="UniProtKB-EC"/>
</dbReference>
<dbReference type="NCBIfam" id="NF008165">
    <property type="entry name" value="PRK10917.1-3"/>
    <property type="match status" value="1"/>
</dbReference>
<evidence type="ECO:0000256" key="4">
    <source>
        <dbReference type="ARBA" id="ARBA00022763"/>
    </source>
</evidence>
<dbReference type="PROSITE" id="PS51194">
    <property type="entry name" value="HELICASE_CTER"/>
    <property type="match status" value="1"/>
</dbReference>
<keyword evidence="3" id="KW-0547">Nucleotide-binding</keyword>
<evidence type="ECO:0000256" key="9">
    <source>
        <dbReference type="ARBA" id="ARBA00023172"/>
    </source>
</evidence>
<gene>
    <name evidence="19" type="ORF">LCGC14_0094020</name>
</gene>